<proteinExistence type="predicted"/>
<name>A0A6G1JKU6_9PLEO</name>
<keyword evidence="3" id="KW-1185">Reference proteome</keyword>
<organism evidence="2 3">
    <name type="scientific">Lentithecium fluviatile CBS 122367</name>
    <dbReference type="NCBI Taxonomy" id="1168545"/>
    <lineage>
        <taxon>Eukaryota</taxon>
        <taxon>Fungi</taxon>
        <taxon>Dikarya</taxon>
        <taxon>Ascomycota</taxon>
        <taxon>Pezizomycotina</taxon>
        <taxon>Dothideomycetes</taxon>
        <taxon>Pleosporomycetidae</taxon>
        <taxon>Pleosporales</taxon>
        <taxon>Massarineae</taxon>
        <taxon>Lentitheciaceae</taxon>
        <taxon>Lentithecium</taxon>
    </lineage>
</organism>
<dbReference type="AlphaFoldDB" id="A0A6G1JKU6"/>
<protein>
    <submittedName>
        <fullName evidence="2">Uncharacterized protein</fullName>
    </submittedName>
</protein>
<reference evidence="2" key="1">
    <citation type="journal article" date="2020" name="Stud. Mycol.">
        <title>101 Dothideomycetes genomes: a test case for predicting lifestyles and emergence of pathogens.</title>
        <authorList>
            <person name="Haridas S."/>
            <person name="Albert R."/>
            <person name="Binder M."/>
            <person name="Bloem J."/>
            <person name="Labutti K."/>
            <person name="Salamov A."/>
            <person name="Andreopoulos B."/>
            <person name="Baker S."/>
            <person name="Barry K."/>
            <person name="Bills G."/>
            <person name="Bluhm B."/>
            <person name="Cannon C."/>
            <person name="Castanera R."/>
            <person name="Culley D."/>
            <person name="Daum C."/>
            <person name="Ezra D."/>
            <person name="Gonzalez J."/>
            <person name="Henrissat B."/>
            <person name="Kuo A."/>
            <person name="Liang C."/>
            <person name="Lipzen A."/>
            <person name="Lutzoni F."/>
            <person name="Magnuson J."/>
            <person name="Mondo S."/>
            <person name="Nolan M."/>
            <person name="Ohm R."/>
            <person name="Pangilinan J."/>
            <person name="Park H.-J."/>
            <person name="Ramirez L."/>
            <person name="Alfaro M."/>
            <person name="Sun H."/>
            <person name="Tritt A."/>
            <person name="Yoshinaga Y."/>
            <person name="Zwiers L.-H."/>
            <person name="Turgeon B."/>
            <person name="Goodwin S."/>
            <person name="Spatafora J."/>
            <person name="Crous P."/>
            <person name="Grigoriev I."/>
        </authorList>
    </citation>
    <scope>NUCLEOTIDE SEQUENCE</scope>
    <source>
        <strain evidence="2">CBS 122367</strain>
    </source>
</reference>
<evidence type="ECO:0000313" key="2">
    <source>
        <dbReference type="EMBL" id="KAF2691174.1"/>
    </source>
</evidence>
<gene>
    <name evidence="2" type="ORF">K458DRAFT_68199</name>
</gene>
<accession>A0A6G1JKU6</accession>
<sequence length="201" mass="21311">MRRTPQDPGNAFEGGEASPYRIPGSSMSDNHACELCSCLRDAPSKDKSARIATAGTASGGCVAPCRLSHDPLARTPSPSGGQGLGMRGVVPADPAPSIYQHRGLVQGYPVDNSRYCSAADIHAESARPKHFCTTLLVCADDLHVRFPLRLAPKMRAVGISSCDFFSDMQLPLSLSPSLPKVETLSSLQSEHLSPASAPHHH</sequence>
<dbReference type="Proteomes" id="UP000799291">
    <property type="component" value="Unassembled WGS sequence"/>
</dbReference>
<dbReference type="EMBL" id="MU005570">
    <property type="protein sequence ID" value="KAF2691174.1"/>
    <property type="molecule type" value="Genomic_DNA"/>
</dbReference>
<evidence type="ECO:0000256" key="1">
    <source>
        <dbReference type="SAM" id="MobiDB-lite"/>
    </source>
</evidence>
<evidence type="ECO:0000313" key="3">
    <source>
        <dbReference type="Proteomes" id="UP000799291"/>
    </source>
</evidence>
<feature type="region of interest" description="Disordered" evidence="1">
    <location>
        <begin position="1"/>
        <end position="25"/>
    </location>
</feature>